<dbReference type="Pfam" id="PF00248">
    <property type="entry name" value="Aldo_ket_red"/>
    <property type="match status" value="1"/>
</dbReference>
<dbReference type="Gene3D" id="3.20.20.100">
    <property type="entry name" value="NADP-dependent oxidoreductase domain"/>
    <property type="match status" value="1"/>
</dbReference>
<evidence type="ECO:0000256" key="1">
    <source>
        <dbReference type="ARBA" id="ARBA00007905"/>
    </source>
</evidence>
<reference evidence="8" key="2">
    <citation type="submission" date="2022-03" db="EMBL/GenBank/DDBJ databases">
        <title>First case of bacteraemia caused by Dielma fastidiosa in a patient hospitalised with diverticulitis.</title>
        <authorList>
            <person name="Forman-Ankjaer B."/>
            <person name="Hvid-Jensen F."/>
            <person name="Kobel C.M."/>
            <person name="Greve T."/>
        </authorList>
    </citation>
    <scope>NUCLEOTIDE SEQUENCE</scope>
    <source>
        <strain evidence="8">AUH_DF_2021</strain>
    </source>
</reference>
<dbReference type="InterPro" id="IPR023210">
    <property type="entry name" value="NADP_OxRdtase_dom"/>
</dbReference>
<dbReference type="FunFam" id="3.20.20.100:FF:000015">
    <property type="entry name" value="Oxidoreductase, aldo/keto reductase family"/>
    <property type="match status" value="1"/>
</dbReference>
<organism evidence="9 10">
    <name type="scientific">Dielma fastidiosa</name>
    <dbReference type="NCBI Taxonomy" id="1034346"/>
    <lineage>
        <taxon>Bacteria</taxon>
        <taxon>Bacillati</taxon>
        <taxon>Bacillota</taxon>
        <taxon>Erysipelotrichia</taxon>
        <taxon>Erysipelotrichales</taxon>
        <taxon>Erysipelotrichaceae</taxon>
        <taxon>Dielma</taxon>
    </lineage>
</organism>
<comment type="similarity">
    <text evidence="1">Belongs to the aldo/keto reductase family.</text>
</comment>
<dbReference type="SUPFAM" id="SSF51430">
    <property type="entry name" value="NAD(P)-linked oxidoreductase"/>
    <property type="match status" value="1"/>
</dbReference>
<proteinExistence type="inferred from homology"/>
<evidence type="ECO:0000256" key="4">
    <source>
        <dbReference type="PIRSR" id="PIRSR000097-1"/>
    </source>
</evidence>
<dbReference type="InterPro" id="IPR018170">
    <property type="entry name" value="Aldo/ket_reductase_CS"/>
</dbReference>
<feature type="active site" description="Proton donor" evidence="4">
    <location>
        <position position="48"/>
    </location>
</feature>
<dbReference type="GO" id="GO:0016616">
    <property type="term" value="F:oxidoreductase activity, acting on the CH-OH group of donors, NAD or NADP as acceptor"/>
    <property type="evidence" value="ECO:0007669"/>
    <property type="project" value="UniProtKB-ARBA"/>
</dbReference>
<evidence type="ECO:0000256" key="2">
    <source>
        <dbReference type="ARBA" id="ARBA00022857"/>
    </source>
</evidence>
<dbReference type="AlphaFoldDB" id="A0A318KR30"/>
<evidence type="ECO:0000259" key="7">
    <source>
        <dbReference type="Pfam" id="PF00248"/>
    </source>
</evidence>
<accession>A0A318KR30</accession>
<evidence type="ECO:0000313" key="9">
    <source>
        <dbReference type="EMBL" id="PXX80209.1"/>
    </source>
</evidence>
<comment type="caution">
    <text evidence="9">The sequence shown here is derived from an EMBL/GenBank/DDBJ whole genome shotgun (WGS) entry which is preliminary data.</text>
</comment>
<dbReference type="EMBL" id="QJKH01000004">
    <property type="protein sequence ID" value="PXX80209.1"/>
    <property type="molecule type" value="Genomic_DNA"/>
</dbReference>
<evidence type="ECO:0000256" key="6">
    <source>
        <dbReference type="PIRSR" id="PIRSR000097-3"/>
    </source>
</evidence>
<name>A0A318KR30_9FIRM</name>
<feature type="domain" description="NADP-dependent oxidoreductase" evidence="7">
    <location>
        <begin position="16"/>
        <end position="256"/>
    </location>
</feature>
<evidence type="ECO:0000313" key="8">
    <source>
        <dbReference type="EMBL" id="MDY5168319.1"/>
    </source>
</evidence>
<dbReference type="EMBL" id="JALDAW010000013">
    <property type="protein sequence ID" value="MDY5168319.1"/>
    <property type="molecule type" value="Genomic_DNA"/>
</dbReference>
<dbReference type="PANTHER" id="PTHR43827:SF3">
    <property type="entry name" value="NADP-DEPENDENT OXIDOREDUCTASE DOMAIN-CONTAINING PROTEIN"/>
    <property type="match status" value="1"/>
</dbReference>
<keyword evidence="2" id="KW-0521">NADP</keyword>
<dbReference type="PROSITE" id="PS00798">
    <property type="entry name" value="ALDOKETO_REDUCTASE_1"/>
    <property type="match status" value="1"/>
</dbReference>
<keyword evidence="10" id="KW-1185">Reference proteome</keyword>
<dbReference type="RefSeq" id="WP_022938010.1">
    <property type="nucleotide sequence ID" value="NZ_BAABZA010000006.1"/>
</dbReference>
<sequence>MEYVYLSNGVKMPKLGFGVFQIAKEDCEQCVLDAIQAGYRHFDTAQSYFNEEEVGNAISKCGIPRNEFFITTKVWIDNYGYDKTKHSIYLSMEKLKTDVIDLVLLHQPFNDTYGSYRALEELYEAGRIRAIGVSNFPPDRLADIAAFNRIQPHVNQVETNPLNQQIKAQMNMVKRDVQIEAWAPFGEGKSNMFANPVLKAIADTHGKSVAQVILRWLMQRNVVALAKSIHIERMKENIDIFDFQLSEEEMCKIAQLDTGTSLFFDHQTPETVDMFVKMIQDRKNKI</sequence>
<dbReference type="PROSITE" id="PS00062">
    <property type="entry name" value="ALDOKETO_REDUCTASE_2"/>
    <property type="match status" value="1"/>
</dbReference>
<dbReference type="Proteomes" id="UP001276902">
    <property type="component" value="Unassembled WGS sequence"/>
</dbReference>
<dbReference type="OrthoDB" id="9804790at2"/>
<dbReference type="InterPro" id="IPR020471">
    <property type="entry name" value="AKR"/>
</dbReference>
<feature type="binding site" evidence="5">
    <location>
        <position position="106"/>
    </location>
    <ligand>
        <name>substrate</name>
    </ligand>
</feature>
<protein>
    <submittedName>
        <fullName evidence="8 9">Aldo/keto reductase</fullName>
    </submittedName>
</protein>
<evidence type="ECO:0000256" key="5">
    <source>
        <dbReference type="PIRSR" id="PIRSR000097-2"/>
    </source>
</evidence>
<dbReference type="STRING" id="1034346.GCA_000313565_01707"/>
<evidence type="ECO:0000313" key="10">
    <source>
        <dbReference type="Proteomes" id="UP000247612"/>
    </source>
</evidence>
<dbReference type="InterPro" id="IPR036812">
    <property type="entry name" value="NAD(P)_OxRdtase_dom_sf"/>
</dbReference>
<reference evidence="9 10" key="1">
    <citation type="submission" date="2018-05" db="EMBL/GenBank/DDBJ databases">
        <title>Genomic Encyclopedia of Type Strains, Phase IV (KMG-IV): sequencing the most valuable type-strain genomes for metagenomic binning, comparative biology and taxonomic classification.</title>
        <authorList>
            <person name="Goeker M."/>
        </authorList>
    </citation>
    <scope>NUCLEOTIDE SEQUENCE [LARGE SCALE GENOMIC DNA]</scope>
    <source>
        <strain evidence="9 10">JC118</strain>
    </source>
</reference>
<feature type="site" description="Lowers pKa of active site Tyr" evidence="6">
    <location>
        <position position="73"/>
    </location>
</feature>
<keyword evidence="3" id="KW-0560">Oxidoreductase</keyword>
<evidence type="ECO:0000256" key="3">
    <source>
        <dbReference type="ARBA" id="ARBA00023002"/>
    </source>
</evidence>
<gene>
    <name evidence="9" type="ORF">DES51_104215</name>
    <name evidence="8" type="ORF">MQE39_09345</name>
</gene>
<dbReference type="Proteomes" id="UP000247612">
    <property type="component" value="Unassembled WGS sequence"/>
</dbReference>
<dbReference type="PANTHER" id="PTHR43827">
    <property type="entry name" value="2,5-DIKETO-D-GLUCONIC ACID REDUCTASE"/>
    <property type="match status" value="1"/>
</dbReference>
<dbReference type="PIRSF" id="PIRSF000097">
    <property type="entry name" value="AKR"/>
    <property type="match status" value="1"/>
</dbReference>
<dbReference type="CDD" id="cd19133">
    <property type="entry name" value="AKR_AKR5F1"/>
    <property type="match status" value="1"/>
</dbReference>
<dbReference type="PROSITE" id="PS00063">
    <property type="entry name" value="ALDOKETO_REDUCTASE_3"/>
    <property type="match status" value="1"/>
</dbReference>
<dbReference type="PRINTS" id="PR00069">
    <property type="entry name" value="ALDKETRDTASE"/>
</dbReference>